<gene>
    <name evidence="10 13" type="primary">infB</name>
    <name evidence="13" type="ORF">BIFANG_03505</name>
</gene>
<dbReference type="HOGENOM" id="CLU_006301_5_2_11"/>
<evidence type="ECO:0000256" key="8">
    <source>
        <dbReference type="ARBA" id="ARBA00023134"/>
    </source>
</evidence>
<dbReference type="NCBIfam" id="TIGR00487">
    <property type="entry name" value="IF-2"/>
    <property type="match status" value="1"/>
</dbReference>
<dbReference type="InterPro" id="IPR015760">
    <property type="entry name" value="TIF_IF2"/>
</dbReference>
<evidence type="ECO:0000313" key="14">
    <source>
        <dbReference type="Proteomes" id="UP000006408"/>
    </source>
</evidence>
<dbReference type="PANTHER" id="PTHR43381:SF5">
    <property type="entry name" value="TR-TYPE G DOMAIN-CONTAINING PROTEIN"/>
    <property type="match status" value="1"/>
</dbReference>
<dbReference type="PATRIC" id="fig|518635.7.peg.1342"/>
<dbReference type="SUPFAM" id="SSF52156">
    <property type="entry name" value="Initiation factor IF2/eIF5b, domain 3"/>
    <property type="match status" value="1"/>
</dbReference>
<feature type="binding site" evidence="10">
    <location>
        <begin position="72"/>
        <end position="79"/>
    </location>
    <ligand>
        <name>GTP</name>
        <dbReference type="ChEBI" id="CHEBI:37565"/>
    </ligand>
</feature>
<dbReference type="AlphaFoldDB" id="C4FGM9"/>
<dbReference type="GO" id="GO:0005829">
    <property type="term" value="C:cytosol"/>
    <property type="evidence" value="ECO:0007669"/>
    <property type="project" value="TreeGrafter"/>
</dbReference>
<evidence type="ECO:0000256" key="11">
    <source>
        <dbReference type="RuleBase" id="RU000644"/>
    </source>
</evidence>
<dbReference type="FunFam" id="2.40.30.10:FF:000008">
    <property type="entry name" value="Translation initiation factor IF-2"/>
    <property type="match status" value="1"/>
</dbReference>
<dbReference type="InterPro" id="IPR053905">
    <property type="entry name" value="EF-G-like_DII"/>
</dbReference>
<keyword evidence="7 10" id="KW-0648">Protein biosynthesis</keyword>
<evidence type="ECO:0000256" key="10">
    <source>
        <dbReference type="HAMAP-Rule" id="MF_00100"/>
    </source>
</evidence>
<dbReference type="NCBIfam" id="TIGR00231">
    <property type="entry name" value="small_GTP"/>
    <property type="match status" value="1"/>
</dbReference>
<feature type="binding site" evidence="10">
    <location>
        <begin position="176"/>
        <end position="179"/>
    </location>
    <ligand>
        <name>GTP</name>
        <dbReference type="ChEBI" id="CHEBI:37565"/>
    </ligand>
</feature>
<dbReference type="GO" id="GO:0005525">
    <property type="term" value="F:GTP binding"/>
    <property type="evidence" value="ECO:0007669"/>
    <property type="project" value="UniProtKB-KW"/>
</dbReference>
<dbReference type="FunFam" id="2.40.30.10:FF:000007">
    <property type="entry name" value="Translation initiation factor IF-2"/>
    <property type="match status" value="1"/>
</dbReference>
<evidence type="ECO:0000256" key="7">
    <source>
        <dbReference type="ARBA" id="ARBA00022917"/>
    </source>
</evidence>
<sequence length="570" mass="62224">MFHLGEMTTATQSLDEATFQILGEEIGWDIKLVSAEEEDKELLQQFDIDLDEEELQDDKDLKPRPPVVTVMGHVDHGKTRLLDTIRRSNVIEGEAGGITQRIGAYQVSVTLEGEQRKITFLDTPGHEAFTAMRARGAELTDVAILVVAADDGVMPQTVEAINHAQAAHVPIVVAVNKIDKEGANPDKVRGQLTEFGLVPEEYGGDTMFVDISAKQGTNVDKLLEAVLLTADAELDLRANPDMDARGATIEARLDKGRGAVATVLVQSGTLHVGDSIVAGTSYGRVRAMLDENGKQMKTAGPSCPVQVLGLTSVPTAGDLFLVAGDDRAARQIAEKRQATERAAQLAKRRKIVSLESLKEQFAKSEVDMLNIVIKGDSSGSVEALEDSLMKIEVSDEVGIQVIHRGVGAITQNDVNLATVDKAVIIGFNVRPNRQVADLAEREGVEIKYYSIIYKAIEDIEASLKGMLKPEYEEVTTSHSEIREIFRSSKFGNIAGVMVQDGEVKRGTKCRILRNGVATVNDLEISSLRRFKDDVQSVKEGYEAGINLGSFNDIEIGDIIETFEMREIERK</sequence>
<dbReference type="Pfam" id="PF00009">
    <property type="entry name" value="GTP_EFTU"/>
    <property type="match status" value="1"/>
</dbReference>
<dbReference type="Gene3D" id="3.40.50.300">
    <property type="entry name" value="P-loop containing nucleotide triphosphate hydrolases"/>
    <property type="match status" value="1"/>
</dbReference>
<comment type="similarity">
    <text evidence="2 10 11">Belongs to the TRAFAC class translation factor GTPase superfamily. Classic translation factor GTPase family. IF-2 subfamily.</text>
</comment>
<dbReference type="eggNOG" id="COG0532">
    <property type="taxonomic scope" value="Bacteria"/>
</dbReference>
<keyword evidence="4 10" id="KW-0963">Cytoplasm</keyword>
<dbReference type="PRINTS" id="PR00315">
    <property type="entry name" value="ELONGATNFCT"/>
</dbReference>
<name>C4FGM9_9BIFI</name>
<organism evidence="13 14">
    <name type="scientific">Bifidobacterium angulatum DSM 20098 = JCM 7096</name>
    <dbReference type="NCBI Taxonomy" id="518635"/>
    <lineage>
        <taxon>Bacteria</taxon>
        <taxon>Bacillati</taxon>
        <taxon>Actinomycetota</taxon>
        <taxon>Actinomycetes</taxon>
        <taxon>Bifidobacteriales</taxon>
        <taxon>Bifidobacteriaceae</taxon>
        <taxon>Bifidobacterium</taxon>
    </lineage>
</organism>
<evidence type="ECO:0000256" key="1">
    <source>
        <dbReference type="ARBA" id="ARBA00004496"/>
    </source>
</evidence>
<keyword evidence="14" id="KW-1185">Reference proteome</keyword>
<dbReference type="InterPro" id="IPR009000">
    <property type="entry name" value="Transl_B-barrel_sf"/>
</dbReference>
<dbReference type="STRING" id="1683.Bang102_000640"/>
<feature type="binding site" evidence="10">
    <location>
        <begin position="122"/>
        <end position="126"/>
    </location>
    <ligand>
        <name>GTP</name>
        <dbReference type="ChEBI" id="CHEBI:37565"/>
    </ligand>
</feature>
<dbReference type="Gene3D" id="2.40.30.10">
    <property type="entry name" value="Translation factors"/>
    <property type="match status" value="2"/>
</dbReference>
<keyword evidence="6 10" id="KW-0547">Nucleotide-binding</keyword>
<dbReference type="InterPro" id="IPR044145">
    <property type="entry name" value="IF2_II"/>
</dbReference>
<dbReference type="GO" id="GO:0003924">
    <property type="term" value="F:GTPase activity"/>
    <property type="evidence" value="ECO:0007669"/>
    <property type="project" value="UniProtKB-UniRule"/>
</dbReference>
<evidence type="ECO:0000259" key="12">
    <source>
        <dbReference type="PROSITE" id="PS51722"/>
    </source>
</evidence>
<dbReference type="CDD" id="cd01887">
    <property type="entry name" value="IF2_eIF5B"/>
    <property type="match status" value="1"/>
</dbReference>
<dbReference type="Pfam" id="PF22042">
    <property type="entry name" value="EF-G_D2"/>
    <property type="match status" value="1"/>
</dbReference>
<dbReference type="InterPro" id="IPR036925">
    <property type="entry name" value="TIF_IF2_dom3_sf"/>
</dbReference>
<comment type="caution">
    <text evidence="10">Lacks conserved residue(s) required for the propagation of feature annotation.</text>
</comment>
<evidence type="ECO:0000256" key="3">
    <source>
        <dbReference type="ARBA" id="ARBA00020675"/>
    </source>
</evidence>
<dbReference type="PANTHER" id="PTHR43381">
    <property type="entry name" value="TRANSLATION INITIATION FACTOR IF-2-RELATED"/>
    <property type="match status" value="1"/>
</dbReference>
<dbReference type="InterPro" id="IPR027417">
    <property type="entry name" value="P-loop_NTPase"/>
</dbReference>
<dbReference type="PROSITE" id="PS51722">
    <property type="entry name" value="G_TR_2"/>
    <property type="match status" value="1"/>
</dbReference>
<dbReference type="SUPFAM" id="SSF50447">
    <property type="entry name" value="Translation proteins"/>
    <property type="match status" value="2"/>
</dbReference>
<comment type="function">
    <text evidence="9 10 11">One of the essential components for the initiation of protein synthesis. Protects formylmethionyl-tRNA from spontaneous hydrolysis and promotes its binding to the 30S ribosomal subunits. Also involved in the hydrolysis of GTP during the formation of the 70S ribosomal complex.</text>
</comment>
<comment type="caution">
    <text evidence="13">The sequence shown here is derived from an EMBL/GenBank/DDBJ whole genome shotgun (WGS) entry which is preliminary data.</text>
</comment>
<reference evidence="13" key="1">
    <citation type="submission" date="2009-04" db="EMBL/GenBank/DDBJ databases">
        <authorList>
            <person name="Weinstock G."/>
            <person name="Sodergren E."/>
            <person name="Clifton S."/>
            <person name="Fulton L."/>
            <person name="Fulton B."/>
            <person name="Courtney L."/>
            <person name="Fronick C."/>
            <person name="Harrison M."/>
            <person name="Strong C."/>
            <person name="Farmer C."/>
            <person name="Delahaunty K."/>
            <person name="Markovic C."/>
            <person name="Hall O."/>
            <person name="Minx P."/>
            <person name="Tomlinson C."/>
            <person name="Mitreva M."/>
            <person name="Nelson J."/>
            <person name="Hou S."/>
            <person name="Wollam A."/>
            <person name="Pepin K.H."/>
            <person name="Johnson M."/>
            <person name="Bhonagiri V."/>
            <person name="Nash W.E."/>
            <person name="Warren W."/>
            <person name="Chinwalla A."/>
            <person name="Mardis E.R."/>
            <person name="Wilson R.K."/>
        </authorList>
    </citation>
    <scope>NUCLEOTIDE SEQUENCE [LARGE SCALE GENOMIC DNA]</scope>
    <source>
        <strain evidence="13">DSM 20098</strain>
    </source>
</reference>
<dbReference type="HAMAP" id="MF_00100_B">
    <property type="entry name" value="IF_2_B"/>
    <property type="match status" value="1"/>
</dbReference>
<dbReference type="Gene3D" id="3.40.50.10050">
    <property type="entry name" value="Translation initiation factor IF- 2, domain 3"/>
    <property type="match status" value="1"/>
</dbReference>
<dbReference type="InterPro" id="IPR000795">
    <property type="entry name" value="T_Tr_GTP-bd_dom"/>
</dbReference>
<dbReference type="Pfam" id="PF03144">
    <property type="entry name" value="GTP_EFTU_D2"/>
    <property type="match status" value="1"/>
</dbReference>
<evidence type="ECO:0000313" key="13">
    <source>
        <dbReference type="EMBL" id="EEP20573.1"/>
    </source>
</evidence>
<dbReference type="Proteomes" id="UP000006408">
    <property type="component" value="Unassembled WGS sequence"/>
</dbReference>
<dbReference type="FunFam" id="3.40.50.10050:FF:000001">
    <property type="entry name" value="Translation initiation factor IF-2"/>
    <property type="match status" value="1"/>
</dbReference>
<keyword evidence="5 10" id="KW-0396">Initiation factor</keyword>
<dbReference type="CDD" id="cd03692">
    <property type="entry name" value="mtIF2_IVc"/>
    <property type="match status" value="1"/>
</dbReference>
<dbReference type="InterPro" id="IPR004161">
    <property type="entry name" value="EFTu-like_2"/>
</dbReference>
<dbReference type="InterPro" id="IPR005225">
    <property type="entry name" value="Small_GTP-bd"/>
</dbReference>
<feature type="domain" description="Tr-type G" evidence="12">
    <location>
        <begin position="63"/>
        <end position="235"/>
    </location>
</feature>
<dbReference type="InterPro" id="IPR000178">
    <property type="entry name" value="TF_IF2_bacterial-like"/>
</dbReference>
<keyword evidence="8 10" id="KW-0342">GTP-binding</keyword>
<evidence type="ECO:0000256" key="2">
    <source>
        <dbReference type="ARBA" id="ARBA00007733"/>
    </source>
</evidence>
<dbReference type="Pfam" id="PF11987">
    <property type="entry name" value="IF-2"/>
    <property type="match status" value="1"/>
</dbReference>
<evidence type="ECO:0000256" key="6">
    <source>
        <dbReference type="ARBA" id="ARBA00022741"/>
    </source>
</evidence>
<evidence type="ECO:0000256" key="4">
    <source>
        <dbReference type="ARBA" id="ARBA00022490"/>
    </source>
</evidence>
<dbReference type="InterPro" id="IPR023115">
    <property type="entry name" value="TIF_IF2_dom3"/>
</dbReference>
<dbReference type="EMBL" id="ABYS02000010">
    <property type="protein sequence ID" value="EEP20573.1"/>
    <property type="molecule type" value="Genomic_DNA"/>
</dbReference>
<dbReference type="FunFam" id="3.40.50.300:FF:000019">
    <property type="entry name" value="Translation initiation factor IF-2"/>
    <property type="match status" value="1"/>
</dbReference>
<dbReference type="GO" id="GO:0003743">
    <property type="term" value="F:translation initiation factor activity"/>
    <property type="evidence" value="ECO:0007669"/>
    <property type="project" value="UniProtKB-UniRule"/>
</dbReference>
<evidence type="ECO:0000256" key="9">
    <source>
        <dbReference type="ARBA" id="ARBA00025162"/>
    </source>
</evidence>
<dbReference type="CDD" id="cd03702">
    <property type="entry name" value="IF2_mtIF2_II"/>
    <property type="match status" value="1"/>
</dbReference>
<accession>C4FGM9</accession>
<dbReference type="SUPFAM" id="SSF52540">
    <property type="entry name" value="P-loop containing nucleoside triphosphate hydrolases"/>
    <property type="match status" value="1"/>
</dbReference>
<protein>
    <recommendedName>
        <fullName evidence="3 10">Translation initiation factor IF-2</fullName>
    </recommendedName>
</protein>
<evidence type="ECO:0000256" key="5">
    <source>
        <dbReference type="ARBA" id="ARBA00022540"/>
    </source>
</evidence>
<proteinExistence type="inferred from homology"/>
<comment type="subcellular location">
    <subcellularLocation>
        <location evidence="1 10">Cytoplasm</location>
    </subcellularLocation>
</comment>